<feature type="compositionally biased region" description="Low complexity" evidence="16">
    <location>
        <begin position="502"/>
        <end position="521"/>
    </location>
</feature>
<dbReference type="InterPro" id="IPR002035">
    <property type="entry name" value="VWF_A"/>
</dbReference>
<sequence>MLQQMKEMVTNMFNWKKEMVEKIAKKAEKAAEMASEDNYNDFSYINSKRLYDVTEVNYKDASPDGRDYSLLLTPQSVFRNVPVYDKKSAVHIPTNVFEDKQDLKEAIKWSEKLDAQFDYNHVNDSEVNWQFFCSSKGFLRFFPASKWRVPQFLTEPDPEAEKLDLYDCRVREWYVKAAASPKDVVILLDGSGSMTDELMDFKLLDRKLADCDLLIGFDILFSGSGQRKEIAKAVVASILDTLTDDDFVTVIRFSDDLEPTVKCFGDRLIEANKQNLIQFKHSLIDLNTTDIADFKSALTKAFEILQAADKTNQGSQCNQAIMLVTDGAPDTFREIFEQYNYPRISIRVFTYLVGKEVTETKQVNLMACENRGYYTQVTSLSEIREQVQLYLPVMSRPLVLSGARVFRFTGVYADITDVPLTPWVWDEREREKIRKSLQVNRRARDVSSYESDAGYDSPGPTDESELSSLSPEDKNYEDYLEKHNFFNDTSVPLVGNQVNPDSGDNSVLPSSSSSSVDNLSSQESKARITREVKVDKESINSQQQQHQSSLLNDKLSSDSSDENGLNFRNNYNQRSTDKKGVHELMTTISLPVFDVKNTTNITERFLVKNVWRERVKEVRSANLLGVAGIDIPIREIVKRTPAYKLGVNGYSFAINNNGHILFHPDLRPLVRMLNEYLLLYLLKPFYSSVDLLEVELTVNHPEKGPREYNETLVAMREGMIASKTGWTSMEVKMHIDSMKRAITRKHKYCYEPIHGTPFSLGISLPKPYGEYRVIGGIEIKRRDENYTHFFRGNNWRVHPDWTYCDNDNLRGDVFDTPEGGILHMLKKAAENESNIWYLEPSKQPPVRMPRLTCEKDLVRGLVYDAKATDIDAKRCGTPNMSDKFENRITTMYGVTLTFVATRSGLTRFEDHRAPEEKNNNTEDPEKLFMETHNRAIDELYYQRAVDFHRFNSSAFVFSVPFDAGDKPGSTYVTGSRAIFLGKGKSIAPVAAVGLLFRHDKFAERFFNFSSLCKTEGCNVNCSTDAFDCFLVDNNGFVVVSKRSNETGKFYGEVDYPMFEIMVSQGIYKEIKMYDYQAICIEVIQRSGPGSTLITPLQLTIRLFTWLWARISYLAMEIVFGHISNLVAGDYYYHYDGPEDGEVSDDPSVYSGEEGAGRRIPPNKTRPYPCDKEFYIYEMQNAPSETSIKGKYSKCDACEEEYIIQPVPYTNLLILVVETSCHCTPRRVKINPMEIKYPDDCTFERRRVNQTRRRPNQSDCKNTHPEEGAIKQCGKGWKLKPSSQPFVTIMAITLFHLICIRHLLDTNHFTKLN</sequence>
<evidence type="ECO:0000256" key="15">
    <source>
        <dbReference type="ARBA" id="ARBA00023303"/>
    </source>
</evidence>
<dbReference type="InterPro" id="IPR013608">
    <property type="entry name" value="VWA_N"/>
</dbReference>
<evidence type="ECO:0000256" key="5">
    <source>
        <dbReference type="ARBA" id="ARBA00022692"/>
    </source>
</evidence>
<evidence type="ECO:0000256" key="4">
    <source>
        <dbReference type="ARBA" id="ARBA00022673"/>
    </source>
</evidence>
<evidence type="ECO:0000256" key="1">
    <source>
        <dbReference type="ARBA" id="ARBA00004479"/>
    </source>
</evidence>
<dbReference type="Gene3D" id="3.40.50.410">
    <property type="entry name" value="von Willebrand factor, type A domain"/>
    <property type="match status" value="1"/>
</dbReference>
<evidence type="ECO:0000256" key="13">
    <source>
        <dbReference type="ARBA" id="ARBA00023157"/>
    </source>
</evidence>
<feature type="region of interest" description="Disordered" evidence="16">
    <location>
        <begin position="491"/>
        <end position="573"/>
    </location>
</feature>
<keyword evidence="13" id="KW-1015">Disulfide bond</keyword>
<evidence type="ECO:0000256" key="12">
    <source>
        <dbReference type="ARBA" id="ARBA00023136"/>
    </source>
</evidence>
<feature type="compositionally biased region" description="Polar residues" evidence="16">
    <location>
        <begin position="562"/>
        <end position="573"/>
    </location>
</feature>
<evidence type="ECO:0000313" key="18">
    <source>
        <dbReference type="EnsemblMetazoa" id="tetur23g01920.1"/>
    </source>
</evidence>
<dbReference type="Pfam" id="PF13519">
    <property type="entry name" value="VWA_2"/>
    <property type="match status" value="1"/>
</dbReference>
<evidence type="ECO:0000256" key="8">
    <source>
        <dbReference type="ARBA" id="ARBA00022837"/>
    </source>
</evidence>
<accession>T1KVU8</accession>
<dbReference type="EnsemblMetazoa" id="tetur23g01920.1">
    <property type="protein sequence ID" value="tetur23g01920.1"/>
    <property type="gene ID" value="tetur23g01920"/>
</dbReference>
<evidence type="ECO:0000259" key="17">
    <source>
        <dbReference type="PROSITE" id="PS50234"/>
    </source>
</evidence>
<keyword evidence="3" id="KW-0109">Calcium transport</keyword>
<dbReference type="FunFam" id="3.40.50.410:FF:000007">
    <property type="entry name" value="Calcium voltage-gated channel auxiliary subunit alpha2delta 3"/>
    <property type="match status" value="1"/>
</dbReference>
<feature type="compositionally biased region" description="Polar residues" evidence="16">
    <location>
        <begin position="491"/>
        <end position="500"/>
    </location>
</feature>
<dbReference type="SMART" id="SM00327">
    <property type="entry name" value="VWA"/>
    <property type="match status" value="1"/>
</dbReference>
<keyword evidence="11" id="KW-0406">Ion transport</keyword>
<dbReference type="GO" id="GO:0046872">
    <property type="term" value="F:metal ion binding"/>
    <property type="evidence" value="ECO:0007669"/>
    <property type="project" value="UniProtKB-KW"/>
</dbReference>
<evidence type="ECO:0000256" key="3">
    <source>
        <dbReference type="ARBA" id="ARBA00022568"/>
    </source>
</evidence>
<feature type="compositionally biased region" description="Basic and acidic residues" evidence="16">
    <location>
        <begin position="524"/>
        <end position="538"/>
    </location>
</feature>
<keyword evidence="4" id="KW-0107">Calcium channel</keyword>
<proteinExistence type="predicted"/>
<feature type="domain" description="VWFA" evidence="17">
    <location>
        <begin position="183"/>
        <end position="393"/>
    </location>
</feature>
<evidence type="ECO:0000256" key="14">
    <source>
        <dbReference type="ARBA" id="ARBA00023180"/>
    </source>
</evidence>
<feature type="compositionally biased region" description="Low complexity" evidence="16">
    <location>
        <begin position="541"/>
        <end position="558"/>
    </location>
</feature>
<dbReference type="InterPro" id="IPR036465">
    <property type="entry name" value="vWFA_dom_sf"/>
</dbReference>
<evidence type="ECO:0000256" key="7">
    <source>
        <dbReference type="ARBA" id="ARBA00022729"/>
    </source>
</evidence>
<dbReference type="InterPro" id="IPR013680">
    <property type="entry name" value="VDCC_a2/dsu"/>
</dbReference>
<evidence type="ECO:0000256" key="10">
    <source>
        <dbReference type="ARBA" id="ARBA00022989"/>
    </source>
</evidence>
<comment type="subcellular location">
    <subcellularLocation>
        <location evidence="1">Membrane</location>
        <topology evidence="1">Single-pass type I membrane protein</topology>
    </subcellularLocation>
</comment>
<keyword evidence="19" id="KW-1185">Reference proteome</keyword>
<dbReference type="HOGENOM" id="CLU_004660_1_1_1"/>
<feature type="region of interest" description="Disordered" evidence="16">
    <location>
        <begin position="445"/>
        <end position="471"/>
    </location>
</feature>
<evidence type="ECO:0000256" key="9">
    <source>
        <dbReference type="ARBA" id="ARBA00022882"/>
    </source>
</evidence>
<dbReference type="EMBL" id="CAEY01000614">
    <property type="status" value="NOT_ANNOTATED_CDS"/>
    <property type="molecule type" value="Genomic_DNA"/>
</dbReference>
<name>T1KVU8_TETUR</name>
<dbReference type="Pfam" id="PF08473">
    <property type="entry name" value="VGCC_alpha2"/>
    <property type="match status" value="1"/>
</dbReference>
<dbReference type="InterPro" id="IPR051173">
    <property type="entry name" value="Ca_channel_alpha-2/delta"/>
</dbReference>
<reference evidence="18" key="2">
    <citation type="submission" date="2015-06" db="UniProtKB">
        <authorList>
            <consortium name="EnsemblMetazoa"/>
        </authorList>
    </citation>
    <scope>IDENTIFICATION</scope>
</reference>
<keyword evidence="7" id="KW-0732">Signal</keyword>
<protein>
    <recommendedName>
        <fullName evidence="17">VWFA domain-containing protein</fullName>
    </recommendedName>
</protein>
<keyword evidence="8" id="KW-0106">Calcium</keyword>
<evidence type="ECO:0000256" key="6">
    <source>
        <dbReference type="ARBA" id="ARBA00022723"/>
    </source>
</evidence>
<evidence type="ECO:0000256" key="2">
    <source>
        <dbReference type="ARBA" id="ARBA00022448"/>
    </source>
</evidence>
<keyword evidence="14" id="KW-0325">Glycoprotein</keyword>
<dbReference type="SUPFAM" id="SSF53300">
    <property type="entry name" value="vWA-like"/>
    <property type="match status" value="1"/>
</dbReference>
<dbReference type="Proteomes" id="UP000015104">
    <property type="component" value="Unassembled WGS sequence"/>
</dbReference>
<dbReference type="PANTHER" id="PTHR10166:SF37">
    <property type="entry name" value="STOLID, ISOFORM H"/>
    <property type="match status" value="1"/>
</dbReference>
<dbReference type="Gene3D" id="3.30.450.20">
    <property type="entry name" value="PAS domain"/>
    <property type="match status" value="1"/>
</dbReference>
<dbReference type="GO" id="GO:0005891">
    <property type="term" value="C:voltage-gated calcium channel complex"/>
    <property type="evidence" value="ECO:0007669"/>
    <property type="project" value="TreeGrafter"/>
</dbReference>
<keyword evidence="2" id="KW-0813">Transport</keyword>
<dbReference type="Pfam" id="PF08399">
    <property type="entry name" value="VWA_N"/>
    <property type="match status" value="1"/>
</dbReference>
<keyword evidence="6" id="KW-0479">Metal-binding</keyword>
<dbReference type="STRING" id="32264.T1KVU8"/>
<evidence type="ECO:0000256" key="16">
    <source>
        <dbReference type="SAM" id="MobiDB-lite"/>
    </source>
</evidence>
<keyword evidence="15" id="KW-0407">Ion channel</keyword>
<dbReference type="PROSITE" id="PS50234">
    <property type="entry name" value="VWFA"/>
    <property type="match status" value="1"/>
</dbReference>
<evidence type="ECO:0000313" key="19">
    <source>
        <dbReference type="Proteomes" id="UP000015104"/>
    </source>
</evidence>
<keyword evidence="10" id="KW-1133">Transmembrane helix</keyword>
<organism evidence="18 19">
    <name type="scientific">Tetranychus urticae</name>
    <name type="common">Two-spotted spider mite</name>
    <dbReference type="NCBI Taxonomy" id="32264"/>
    <lineage>
        <taxon>Eukaryota</taxon>
        <taxon>Metazoa</taxon>
        <taxon>Ecdysozoa</taxon>
        <taxon>Arthropoda</taxon>
        <taxon>Chelicerata</taxon>
        <taxon>Arachnida</taxon>
        <taxon>Acari</taxon>
        <taxon>Acariformes</taxon>
        <taxon>Trombidiformes</taxon>
        <taxon>Prostigmata</taxon>
        <taxon>Eleutherengona</taxon>
        <taxon>Raphignathae</taxon>
        <taxon>Tetranychoidea</taxon>
        <taxon>Tetranychidae</taxon>
        <taxon>Tetranychus</taxon>
    </lineage>
</organism>
<reference evidence="19" key="1">
    <citation type="submission" date="2011-08" db="EMBL/GenBank/DDBJ databases">
        <authorList>
            <person name="Rombauts S."/>
        </authorList>
    </citation>
    <scope>NUCLEOTIDE SEQUENCE</scope>
    <source>
        <strain evidence="19">London</strain>
    </source>
</reference>
<keyword evidence="12" id="KW-0472">Membrane</keyword>
<dbReference type="eggNOG" id="KOG2353">
    <property type="taxonomic scope" value="Eukaryota"/>
</dbReference>
<dbReference type="PANTHER" id="PTHR10166">
    <property type="entry name" value="VOLTAGE-DEPENDENT CALCIUM CHANNEL SUBUNIT ALPHA-2/DELTA-RELATED"/>
    <property type="match status" value="1"/>
</dbReference>
<keyword evidence="9" id="KW-0851">Voltage-gated channel</keyword>
<evidence type="ECO:0000256" key="11">
    <source>
        <dbReference type="ARBA" id="ARBA00023065"/>
    </source>
</evidence>
<keyword evidence="5" id="KW-0812">Transmembrane</keyword>
<dbReference type="GO" id="GO:0005245">
    <property type="term" value="F:voltage-gated calcium channel activity"/>
    <property type="evidence" value="ECO:0007669"/>
    <property type="project" value="TreeGrafter"/>
</dbReference>